<gene>
    <name evidence="2" type="ORF">HU200_043841</name>
</gene>
<dbReference type="SUPFAM" id="SSF51445">
    <property type="entry name" value="(Trans)glycosidases"/>
    <property type="match status" value="1"/>
</dbReference>
<dbReference type="Proteomes" id="UP000636709">
    <property type="component" value="Unassembled WGS sequence"/>
</dbReference>
<evidence type="ECO:0000313" key="2">
    <source>
        <dbReference type="EMBL" id="KAF8685921.1"/>
    </source>
</evidence>
<comment type="caution">
    <text evidence="2">The sequence shown here is derived from an EMBL/GenBank/DDBJ whole genome shotgun (WGS) entry which is preliminary data.</text>
</comment>
<dbReference type="EMBL" id="JACEFO010002082">
    <property type="protein sequence ID" value="KAF8685921.1"/>
    <property type="molecule type" value="Genomic_DNA"/>
</dbReference>
<dbReference type="GO" id="GO:0008422">
    <property type="term" value="F:beta-glucosidase activity"/>
    <property type="evidence" value="ECO:0007669"/>
    <property type="project" value="TreeGrafter"/>
</dbReference>
<dbReference type="InterPro" id="IPR036881">
    <property type="entry name" value="Glyco_hydro_3_C_sf"/>
</dbReference>
<dbReference type="PANTHER" id="PTHR30620">
    <property type="entry name" value="PERIPLASMIC BETA-GLUCOSIDASE-RELATED"/>
    <property type="match status" value="1"/>
</dbReference>
<name>A0A835B3H2_9POAL</name>
<dbReference type="InterPro" id="IPR036962">
    <property type="entry name" value="Glyco_hydro_3_N_sf"/>
</dbReference>
<accession>A0A835B3H2</accession>
<keyword evidence="3" id="KW-1185">Reference proteome</keyword>
<dbReference type="GO" id="GO:0009251">
    <property type="term" value="P:glucan catabolic process"/>
    <property type="evidence" value="ECO:0007669"/>
    <property type="project" value="TreeGrafter"/>
</dbReference>
<evidence type="ECO:0000313" key="3">
    <source>
        <dbReference type="Proteomes" id="UP000636709"/>
    </source>
</evidence>
<dbReference type="Gene3D" id="3.20.20.300">
    <property type="entry name" value="Glycoside hydrolase, family 3, N-terminal domain"/>
    <property type="match status" value="1"/>
</dbReference>
<dbReference type="SUPFAM" id="SSF52279">
    <property type="entry name" value="Beta-D-glucan exohydrolase, C-terminal domain"/>
    <property type="match status" value="1"/>
</dbReference>
<sequence>MELLTVLLVAPCSSSGGDGGARYELLGIKMHANHFLVTDGLISSRRPNTLTSYLLSIKLGILADIDMVTMIPLNYAEFIDGLTLLVNNGTIPMSRIDDAIRRILRSPYADDSLAAGIKNTVESASTGVVYLERTSSSMARRLRRRRRGVRPAAGGGSILAGHVDALVAAWLPGTEGVADVLFGDYG</sequence>
<dbReference type="AlphaFoldDB" id="A0A835B3H2"/>
<keyword evidence="1" id="KW-0378">Hydrolase</keyword>
<dbReference type="InterPro" id="IPR017853">
    <property type="entry name" value="GH"/>
</dbReference>
<protein>
    <submittedName>
        <fullName evidence="2">Uncharacterized protein</fullName>
    </submittedName>
</protein>
<dbReference type="PANTHER" id="PTHR30620:SF23">
    <property type="entry name" value="OS02G0131400 PROTEIN"/>
    <property type="match status" value="1"/>
</dbReference>
<dbReference type="InterPro" id="IPR051915">
    <property type="entry name" value="Cellulose_Degrad_GH3"/>
</dbReference>
<organism evidence="2 3">
    <name type="scientific">Digitaria exilis</name>
    <dbReference type="NCBI Taxonomy" id="1010633"/>
    <lineage>
        <taxon>Eukaryota</taxon>
        <taxon>Viridiplantae</taxon>
        <taxon>Streptophyta</taxon>
        <taxon>Embryophyta</taxon>
        <taxon>Tracheophyta</taxon>
        <taxon>Spermatophyta</taxon>
        <taxon>Magnoliopsida</taxon>
        <taxon>Liliopsida</taxon>
        <taxon>Poales</taxon>
        <taxon>Poaceae</taxon>
        <taxon>PACMAD clade</taxon>
        <taxon>Panicoideae</taxon>
        <taxon>Panicodae</taxon>
        <taxon>Paniceae</taxon>
        <taxon>Anthephorinae</taxon>
        <taxon>Digitaria</taxon>
    </lineage>
</organism>
<evidence type="ECO:0000256" key="1">
    <source>
        <dbReference type="ARBA" id="ARBA00022801"/>
    </source>
</evidence>
<proteinExistence type="predicted"/>
<reference evidence="2" key="1">
    <citation type="submission" date="2020-07" db="EMBL/GenBank/DDBJ databases">
        <title>Genome sequence and genetic diversity analysis of an under-domesticated orphan crop, white fonio (Digitaria exilis).</title>
        <authorList>
            <person name="Bennetzen J.L."/>
            <person name="Chen S."/>
            <person name="Ma X."/>
            <person name="Wang X."/>
            <person name="Yssel A.E.J."/>
            <person name="Chaluvadi S.R."/>
            <person name="Johnson M."/>
            <person name="Gangashetty P."/>
            <person name="Hamidou F."/>
            <person name="Sanogo M.D."/>
            <person name="Zwaenepoel A."/>
            <person name="Wallace J."/>
            <person name="Van De Peer Y."/>
            <person name="Van Deynze A."/>
        </authorList>
    </citation>
    <scope>NUCLEOTIDE SEQUENCE</scope>
    <source>
        <tissue evidence="2">Leaves</tissue>
    </source>
</reference>